<dbReference type="AlphaFoldDB" id="A0A7D9HMI4"/>
<gene>
    <name evidence="1" type="ORF">PACLA_8A015255</name>
</gene>
<dbReference type="EMBL" id="CACRXK020001003">
    <property type="protein sequence ID" value="CAB3986341.1"/>
    <property type="molecule type" value="Genomic_DNA"/>
</dbReference>
<evidence type="ECO:0000313" key="1">
    <source>
        <dbReference type="EMBL" id="CAB3986341.1"/>
    </source>
</evidence>
<organism evidence="1 2">
    <name type="scientific">Paramuricea clavata</name>
    <name type="common">Red gorgonian</name>
    <name type="synonym">Violescent sea-whip</name>
    <dbReference type="NCBI Taxonomy" id="317549"/>
    <lineage>
        <taxon>Eukaryota</taxon>
        <taxon>Metazoa</taxon>
        <taxon>Cnidaria</taxon>
        <taxon>Anthozoa</taxon>
        <taxon>Octocorallia</taxon>
        <taxon>Malacalcyonacea</taxon>
        <taxon>Plexauridae</taxon>
        <taxon>Paramuricea</taxon>
    </lineage>
</organism>
<sequence>MSTTNKVEELLKQIDGKLRMLKFTQEDTPRVLKDHKVKAMERHTRVFEKLIEHAHKLKIEVQQIRIEKGDTAEEVREWSLDIESKVSGFEEVVDEIKETITREHTKVKNEEEEIEKEKR</sequence>
<comment type="caution">
    <text evidence="1">The sequence shown here is derived from an EMBL/GenBank/DDBJ whole genome shotgun (WGS) entry which is preliminary data.</text>
</comment>
<accession>A0A7D9HMI4</accession>
<name>A0A7D9HMI4_PARCT</name>
<evidence type="ECO:0000313" key="2">
    <source>
        <dbReference type="Proteomes" id="UP001152795"/>
    </source>
</evidence>
<keyword evidence="2" id="KW-1185">Reference proteome</keyword>
<protein>
    <submittedName>
        <fullName evidence="1">Uncharacterized protein</fullName>
    </submittedName>
</protein>
<feature type="non-terminal residue" evidence="1">
    <location>
        <position position="119"/>
    </location>
</feature>
<proteinExistence type="predicted"/>
<dbReference type="OrthoDB" id="6013900at2759"/>
<dbReference type="Proteomes" id="UP001152795">
    <property type="component" value="Unassembled WGS sequence"/>
</dbReference>
<reference evidence="1" key="1">
    <citation type="submission" date="2020-04" db="EMBL/GenBank/DDBJ databases">
        <authorList>
            <person name="Alioto T."/>
            <person name="Alioto T."/>
            <person name="Gomez Garrido J."/>
        </authorList>
    </citation>
    <scope>NUCLEOTIDE SEQUENCE</scope>
    <source>
        <strain evidence="1">A484AB</strain>
    </source>
</reference>